<reference evidence="2" key="1">
    <citation type="submission" date="2007-11" db="EMBL/GenBank/DDBJ databases">
        <authorList>
            <consortium name="The Broad Institute Genome Sequencing Platform"/>
            <person name="Volkman S.K."/>
            <person name="Daily J.P."/>
            <person name="Sarr O."/>
            <person name="Ndiaye D."/>
            <person name="Ndir O."/>
            <person name="Mboup S."/>
            <person name="Lukens A."/>
            <person name="Stange-Thomann N."/>
            <person name="Mauceli E."/>
            <person name="Gnerre S."/>
            <person name="Jaffe D."/>
            <person name="Zainoun J."/>
            <person name="Wiegand R.C."/>
            <person name="Birren B."/>
            <person name="Galagan J."/>
            <person name="Lander E."/>
            <person name="Wirth D.F."/>
        </authorList>
    </citation>
    <scope>NUCLEOTIDE SEQUENCE [LARGE SCALE GENOMIC DNA]</scope>
    <source>
        <strain evidence="2">7G8</strain>
    </source>
</reference>
<proteinExistence type="predicted"/>
<accession>W7EZI1</accession>
<name>W7EZI1_PLAF8</name>
<gene>
    <name evidence="1" type="ORF">PFBG_06046</name>
</gene>
<sequence>MQDIKHKIKKRTLLPKYIFDKITFFEFENGQRIWRSNDDTINWSNKDYAILIGEHHAPSQSKAQMGMKIA</sequence>
<evidence type="ECO:0000313" key="2">
    <source>
        <dbReference type="Proteomes" id="UP000030688"/>
    </source>
</evidence>
<organism evidence="1 2">
    <name type="scientific">Plasmodium falciparum (isolate 7G8)</name>
    <dbReference type="NCBI Taxonomy" id="57266"/>
    <lineage>
        <taxon>Eukaryota</taxon>
        <taxon>Sar</taxon>
        <taxon>Alveolata</taxon>
        <taxon>Apicomplexa</taxon>
        <taxon>Aconoidasida</taxon>
        <taxon>Haemosporida</taxon>
        <taxon>Plasmodiidae</taxon>
        <taxon>Plasmodium</taxon>
        <taxon>Plasmodium (Laverania)</taxon>
    </lineage>
</organism>
<dbReference type="AlphaFoldDB" id="W7EZI1"/>
<protein>
    <submittedName>
        <fullName evidence="1">Uncharacterized protein</fullName>
    </submittedName>
</protein>
<reference evidence="1 2" key="2">
    <citation type="submission" date="2013-02" db="EMBL/GenBank/DDBJ databases">
        <title>The Genome Sequence of Plasmodium falciparum 7G8.</title>
        <authorList>
            <consortium name="The Broad Institute Genome Sequencing Platform"/>
            <consortium name="The Broad Institute Genome Sequencing Center for Infectious Disease"/>
            <person name="Neafsey D."/>
            <person name="Cheeseman I."/>
            <person name="Volkman S."/>
            <person name="Adams J."/>
            <person name="Walker B."/>
            <person name="Young S.K."/>
            <person name="Zeng Q."/>
            <person name="Gargeya S."/>
            <person name="Fitzgerald M."/>
            <person name="Haas B."/>
            <person name="Abouelleil A."/>
            <person name="Alvarado L."/>
            <person name="Arachchi H.M."/>
            <person name="Berlin A.M."/>
            <person name="Chapman S.B."/>
            <person name="Dewar J."/>
            <person name="Goldberg J."/>
            <person name="Griggs A."/>
            <person name="Gujja S."/>
            <person name="Hansen M."/>
            <person name="Howarth C."/>
            <person name="Imamovic A."/>
            <person name="Larimer J."/>
            <person name="McCowan C."/>
            <person name="Murphy C."/>
            <person name="Neiman D."/>
            <person name="Pearson M."/>
            <person name="Priest M."/>
            <person name="Roberts A."/>
            <person name="Saif S."/>
            <person name="Shea T."/>
            <person name="Sisk P."/>
            <person name="Sykes S."/>
            <person name="Wortman J."/>
            <person name="Nusbaum C."/>
            <person name="Birren B."/>
        </authorList>
    </citation>
    <scope>NUCLEOTIDE SEQUENCE [LARGE SCALE GENOMIC DNA]</scope>
    <source>
        <strain evidence="1 2">7G8</strain>
    </source>
</reference>
<evidence type="ECO:0000313" key="1">
    <source>
        <dbReference type="EMBL" id="EUR55338.1"/>
    </source>
</evidence>
<dbReference type="Proteomes" id="UP000030688">
    <property type="component" value="Unassembled WGS sequence"/>
</dbReference>
<dbReference type="EMBL" id="KE123684">
    <property type="protein sequence ID" value="EUR55338.1"/>
    <property type="molecule type" value="Genomic_DNA"/>
</dbReference>